<comment type="caution">
    <text evidence="1">The sequence shown here is derived from an EMBL/GenBank/DDBJ whole genome shotgun (WGS) entry which is preliminary data.</text>
</comment>
<accession>A0ACC6KZ77</accession>
<organism evidence="1 2">
    <name type="scientific">Pedobacter africanus</name>
    <dbReference type="NCBI Taxonomy" id="151894"/>
    <lineage>
        <taxon>Bacteria</taxon>
        <taxon>Pseudomonadati</taxon>
        <taxon>Bacteroidota</taxon>
        <taxon>Sphingobacteriia</taxon>
        <taxon>Sphingobacteriales</taxon>
        <taxon>Sphingobacteriaceae</taxon>
        <taxon>Pedobacter</taxon>
    </lineage>
</organism>
<evidence type="ECO:0000313" key="1">
    <source>
        <dbReference type="EMBL" id="MDR6784572.1"/>
    </source>
</evidence>
<name>A0ACC6KZ77_9SPHI</name>
<dbReference type="Proteomes" id="UP001246858">
    <property type="component" value="Unassembled WGS sequence"/>
</dbReference>
<keyword evidence="2" id="KW-1185">Reference proteome</keyword>
<sequence length="107" mass="11949">MIKKNLFLLLSCILLTSCNPNNKGEWVISDVSRDTLLTAETRVTSPSTLILKVNGQTDDSIMVHSIVIPGGKIAEEYRVDCYNPKISVQFKAHKAHTGNVKIEYYLP</sequence>
<dbReference type="EMBL" id="JAVDTF010000003">
    <property type="protein sequence ID" value="MDR6784572.1"/>
    <property type="molecule type" value="Genomic_DNA"/>
</dbReference>
<proteinExistence type="predicted"/>
<gene>
    <name evidence="1" type="ORF">J2X78_003146</name>
</gene>
<protein>
    <submittedName>
        <fullName evidence="1">Uncharacterized protein</fullName>
    </submittedName>
</protein>
<evidence type="ECO:0000313" key="2">
    <source>
        <dbReference type="Proteomes" id="UP001246858"/>
    </source>
</evidence>
<reference evidence="1" key="1">
    <citation type="submission" date="2023-07" db="EMBL/GenBank/DDBJ databases">
        <title>Sorghum-associated microbial communities from plants grown in Nebraska, USA.</title>
        <authorList>
            <person name="Schachtman D."/>
        </authorList>
    </citation>
    <scope>NUCLEOTIDE SEQUENCE</scope>
    <source>
        <strain evidence="1">2697</strain>
    </source>
</reference>